<proteinExistence type="predicted"/>
<comment type="caution">
    <text evidence="3">The sequence shown here is derived from an EMBL/GenBank/DDBJ whole genome shotgun (WGS) entry which is preliminary data.</text>
</comment>
<keyword evidence="1" id="KW-0812">Transmembrane</keyword>
<feature type="chain" id="PRO_5041928744" evidence="2">
    <location>
        <begin position="18"/>
        <end position="222"/>
    </location>
</feature>
<evidence type="ECO:0000256" key="1">
    <source>
        <dbReference type="SAM" id="Phobius"/>
    </source>
</evidence>
<evidence type="ECO:0000313" key="3">
    <source>
        <dbReference type="EMBL" id="KAJ5708867.1"/>
    </source>
</evidence>
<sequence>MLAFIPILLGFTSLATAEAIPSALIAKLQDSASLESTWESTDSAQPGPTNQNSEIKLNNFAKRTSYYFPETVPDEEEIVDELFALHEAGTVNNSPDGHELVHEGVKTGQSQDSQQLKSIGTPDKEIDILRVPLLSLSDSDQDISPELAQSLEVSSSHYVGQNHAADIQTQVQAKTVQIDRMLSDSSEMVVTTPPFVPSMLILFFIAALLCIVTVVRGLRYRR</sequence>
<reference evidence="3" key="2">
    <citation type="submission" date="2023-01" db="EMBL/GenBank/DDBJ databases">
        <authorList>
            <person name="Petersen C."/>
        </authorList>
    </citation>
    <scope>NUCLEOTIDE SEQUENCE</scope>
    <source>
        <strain evidence="3">IBT 17514</strain>
    </source>
</reference>
<keyword evidence="4" id="KW-1185">Reference proteome</keyword>
<evidence type="ECO:0000256" key="2">
    <source>
        <dbReference type="SAM" id="SignalP"/>
    </source>
</evidence>
<reference evidence="3" key="1">
    <citation type="journal article" date="2023" name="IMA Fungus">
        <title>Comparative genomic study of the Penicillium genus elucidates a diverse pangenome and 15 lateral gene transfer events.</title>
        <authorList>
            <person name="Petersen C."/>
            <person name="Sorensen T."/>
            <person name="Nielsen M.R."/>
            <person name="Sondergaard T.E."/>
            <person name="Sorensen J.L."/>
            <person name="Fitzpatrick D.A."/>
            <person name="Frisvad J.C."/>
            <person name="Nielsen K.L."/>
        </authorList>
    </citation>
    <scope>NUCLEOTIDE SEQUENCE</scope>
    <source>
        <strain evidence="3">IBT 17514</strain>
    </source>
</reference>
<accession>A0AAD6HCB2</accession>
<dbReference type="Proteomes" id="UP001215712">
    <property type="component" value="Unassembled WGS sequence"/>
</dbReference>
<evidence type="ECO:0000313" key="4">
    <source>
        <dbReference type="Proteomes" id="UP001215712"/>
    </source>
</evidence>
<dbReference type="EMBL" id="JAQJAN010000019">
    <property type="protein sequence ID" value="KAJ5708867.1"/>
    <property type="molecule type" value="Genomic_DNA"/>
</dbReference>
<dbReference type="AlphaFoldDB" id="A0AAD6HCB2"/>
<name>A0AAD6HCB2_9EURO</name>
<protein>
    <submittedName>
        <fullName evidence="3">Uncharacterized protein</fullName>
    </submittedName>
</protein>
<feature type="signal peptide" evidence="2">
    <location>
        <begin position="1"/>
        <end position="17"/>
    </location>
</feature>
<gene>
    <name evidence="3" type="ORF">N7493_010201</name>
</gene>
<keyword evidence="2" id="KW-0732">Signal</keyword>
<feature type="transmembrane region" description="Helical" evidence="1">
    <location>
        <begin position="195"/>
        <end position="218"/>
    </location>
</feature>
<keyword evidence="1" id="KW-0472">Membrane</keyword>
<organism evidence="3 4">
    <name type="scientific">Penicillium malachiteum</name>
    <dbReference type="NCBI Taxonomy" id="1324776"/>
    <lineage>
        <taxon>Eukaryota</taxon>
        <taxon>Fungi</taxon>
        <taxon>Dikarya</taxon>
        <taxon>Ascomycota</taxon>
        <taxon>Pezizomycotina</taxon>
        <taxon>Eurotiomycetes</taxon>
        <taxon>Eurotiomycetidae</taxon>
        <taxon>Eurotiales</taxon>
        <taxon>Aspergillaceae</taxon>
        <taxon>Penicillium</taxon>
    </lineage>
</organism>
<keyword evidence="1" id="KW-1133">Transmembrane helix</keyword>